<feature type="region of interest" description="Disordered" evidence="1">
    <location>
        <begin position="32"/>
        <end position="51"/>
    </location>
</feature>
<name>A0A1F6EZU6_9BACT</name>
<evidence type="ECO:0008006" key="5">
    <source>
        <dbReference type="Google" id="ProtNLM"/>
    </source>
</evidence>
<proteinExistence type="predicted"/>
<evidence type="ECO:0000256" key="1">
    <source>
        <dbReference type="SAM" id="MobiDB-lite"/>
    </source>
</evidence>
<organism evidence="3 4">
    <name type="scientific">Candidatus Kaiserbacteria bacterium RIFCSPLOWO2_01_FULL_54_13</name>
    <dbReference type="NCBI Taxonomy" id="1798512"/>
    <lineage>
        <taxon>Bacteria</taxon>
        <taxon>Candidatus Kaiseribacteriota</taxon>
    </lineage>
</organism>
<accession>A0A1F6EZU6</accession>
<dbReference type="STRING" id="1798512.A3A39_00720"/>
<feature type="signal peptide" evidence="2">
    <location>
        <begin position="1"/>
        <end position="32"/>
    </location>
</feature>
<sequence length="106" mass="11461">MLLGRPAGPEVAMKRFTLAGFFLLAMIGLASAQSSQPTPPTPDTQGSTAISVDCTPVNTAQPGVMTGMVCRYRVWFADRVEEYLQQMYLTPLGKQPIKDMPATPAK</sequence>
<feature type="chain" id="PRO_5009524271" description="Ig-like domain-containing protein" evidence="2">
    <location>
        <begin position="33"/>
        <end position="106"/>
    </location>
</feature>
<dbReference type="EMBL" id="MFLZ01000042">
    <property type="protein sequence ID" value="OGG79130.1"/>
    <property type="molecule type" value="Genomic_DNA"/>
</dbReference>
<dbReference type="Proteomes" id="UP000177372">
    <property type="component" value="Unassembled WGS sequence"/>
</dbReference>
<protein>
    <recommendedName>
        <fullName evidence="5">Ig-like domain-containing protein</fullName>
    </recommendedName>
</protein>
<evidence type="ECO:0000313" key="4">
    <source>
        <dbReference type="Proteomes" id="UP000177372"/>
    </source>
</evidence>
<dbReference type="AlphaFoldDB" id="A0A1F6EZU6"/>
<evidence type="ECO:0000313" key="3">
    <source>
        <dbReference type="EMBL" id="OGG79130.1"/>
    </source>
</evidence>
<keyword evidence="2" id="KW-0732">Signal</keyword>
<gene>
    <name evidence="3" type="ORF">A3A39_00720</name>
</gene>
<comment type="caution">
    <text evidence="3">The sequence shown here is derived from an EMBL/GenBank/DDBJ whole genome shotgun (WGS) entry which is preliminary data.</text>
</comment>
<reference evidence="3 4" key="1">
    <citation type="journal article" date="2016" name="Nat. Commun.">
        <title>Thousands of microbial genomes shed light on interconnected biogeochemical processes in an aquifer system.</title>
        <authorList>
            <person name="Anantharaman K."/>
            <person name="Brown C.T."/>
            <person name="Hug L.A."/>
            <person name="Sharon I."/>
            <person name="Castelle C.J."/>
            <person name="Probst A.J."/>
            <person name="Thomas B.C."/>
            <person name="Singh A."/>
            <person name="Wilkins M.J."/>
            <person name="Karaoz U."/>
            <person name="Brodie E.L."/>
            <person name="Williams K.H."/>
            <person name="Hubbard S.S."/>
            <person name="Banfield J.F."/>
        </authorList>
    </citation>
    <scope>NUCLEOTIDE SEQUENCE [LARGE SCALE GENOMIC DNA]</scope>
</reference>
<evidence type="ECO:0000256" key="2">
    <source>
        <dbReference type="SAM" id="SignalP"/>
    </source>
</evidence>